<dbReference type="Gene3D" id="3.40.50.360">
    <property type="match status" value="1"/>
</dbReference>
<feature type="binding site" evidence="10">
    <location>
        <position position="131"/>
    </location>
    <ligand>
        <name>FMN</name>
        <dbReference type="ChEBI" id="CHEBI:58210"/>
    </ligand>
</feature>
<feature type="domain" description="FAD-binding FR-type" evidence="12">
    <location>
        <begin position="194"/>
        <end position="432"/>
    </location>
</feature>
<keyword evidence="14" id="KW-1185">Reference proteome</keyword>
<dbReference type="STRING" id="984486.A0A1E3QVL5"/>
<dbReference type="Gene3D" id="3.40.50.80">
    <property type="entry name" value="Nucleotide-binding domain of ferredoxin-NADP reductase (FNR) module"/>
    <property type="match status" value="1"/>
</dbReference>
<feature type="binding site" evidence="10">
    <location>
        <position position="439"/>
    </location>
    <ligand>
        <name>NADP(+)</name>
        <dbReference type="ChEBI" id="CHEBI:58349"/>
    </ligand>
</feature>
<dbReference type="InterPro" id="IPR028879">
    <property type="entry name" value="NDOR1"/>
</dbReference>
<dbReference type="AlphaFoldDB" id="A0A1E3QVL5"/>
<dbReference type="InterPro" id="IPR001709">
    <property type="entry name" value="Flavoprot_Pyr_Nucl_cyt_Rdtase"/>
</dbReference>
<feature type="binding site" evidence="10">
    <location>
        <begin position="499"/>
        <end position="500"/>
    </location>
    <ligand>
        <name>NADP(+)</name>
        <dbReference type="ChEBI" id="CHEBI:58349"/>
    </ligand>
</feature>
<dbReference type="InterPro" id="IPR023173">
    <property type="entry name" value="NADPH_Cyt_P450_Rdtase_alpha"/>
</dbReference>
<feature type="binding site" evidence="10">
    <location>
        <begin position="400"/>
        <end position="403"/>
    </location>
    <ligand>
        <name>FAD</name>
        <dbReference type="ChEBI" id="CHEBI:57692"/>
    </ligand>
</feature>
<comment type="cofactor">
    <cofactor evidence="2 10">
        <name>FAD</name>
        <dbReference type="ChEBI" id="CHEBI:57692"/>
    </cofactor>
</comment>
<feature type="binding site" evidence="10">
    <location>
        <begin position="11"/>
        <end position="16"/>
    </location>
    <ligand>
        <name>FMN</name>
        <dbReference type="ChEBI" id="CHEBI:58210"/>
    </ligand>
</feature>
<evidence type="ECO:0000313" key="14">
    <source>
        <dbReference type="Proteomes" id="UP000094336"/>
    </source>
</evidence>
<dbReference type="HAMAP" id="MF_03178">
    <property type="entry name" value="NDOR1"/>
    <property type="match status" value="1"/>
</dbReference>
<keyword evidence="4 10" id="KW-0285">Flavoprotein</keyword>
<feature type="binding site" evidence="10">
    <location>
        <begin position="96"/>
        <end position="105"/>
    </location>
    <ligand>
        <name>FMN</name>
        <dbReference type="ChEBI" id="CHEBI:58210"/>
    </ligand>
</feature>
<evidence type="ECO:0000256" key="9">
    <source>
        <dbReference type="ARBA" id="ARBA00052174"/>
    </source>
</evidence>
<dbReference type="EMBL" id="KV454427">
    <property type="protein sequence ID" value="ODQ81700.1"/>
    <property type="molecule type" value="Genomic_DNA"/>
</dbReference>
<keyword evidence="5 10" id="KW-0288">FMN</keyword>
<dbReference type="InterPro" id="IPR001094">
    <property type="entry name" value="Flavdoxin-like"/>
</dbReference>
<dbReference type="GO" id="GO:0097361">
    <property type="term" value="C:cytosolic [4Fe-4S] assembly targeting complex"/>
    <property type="evidence" value="ECO:0007669"/>
    <property type="project" value="EnsemblFungi"/>
</dbReference>
<dbReference type="GO" id="GO:0005829">
    <property type="term" value="C:cytosol"/>
    <property type="evidence" value="ECO:0007669"/>
    <property type="project" value="EnsemblFungi"/>
</dbReference>
<dbReference type="SUPFAM" id="SSF63380">
    <property type="entry name" value="Riboflavin synthase domain-like"/>
    <property type="match status" value="1"/>
</dbReference>
<dbReference type="Proteomes" id="UP000094336">
    <property type="component" value="Unassembled WGS sequence"/>
</dbReference>
<dbReference type="GO" id="GO:0016226">
    <property type="term" value="P:iron-sulfur cluster assembly"/>
    <property type="evidence" value="ECO:0007669"/>
    <property type="project" value="UniProtKB-UniRule"/>
</dbReference>
<keyword evidence="10" id="KW-0496">Mitochondrion</keyword>
<feature type="binding site" evidence="10">
    <location>
        <begin position="503"/>
        <end position="507"/>
    </location>
    <ligand>
        <name>NADP(+)</name>
        <dbReference type="ChEBI" id="CHEBI:58349"/>
    </ligand>
</feature>
<dbReference type="InterPro" id="IPR029039">
    <property type="entry name" value="Flavoprotein-like_sf"/>
</dbReference>
<feature type="binding site" evidence="10">
    <location>
        <begin position="368"/>
        <end position="371"/>
    </location>
    <ligand>
        <name>FAD</name>
        <dbReference type="ChEBI" id="CHEBI:57692"/>
    </ligand>
</feature>
<comment type="function">
    <text evidence="10">NADPH-dependent reductase which is a central component of the cytosolic iron-sulfur (Fe-S) protein assembly (CIA) machinery. Transfers electrons from NADPH via its FAD and FMN prosthetic groups to the [2Fe-2S] cluster of DRE2, another key component of the CIA machinery. In turn, this reduced cluster provides electrons for assembly of cytosolic iron-sulfur cluster proteins. Positively controls H(2)O(2)-induced cell death.</text>
</comment>
<dbReference type="FunFam" id="3.40.50.80:FF:000030">
    <property type="entry name" value="NADPH-dependent diflavin oxidoreductase 1"/>
    <property type="match status" value="1"/>
</dbReference>
<dbReference type="Gene3D" id="2.40.30.10">
    <property type="entry name" value="Translation factors"/>
    <property type="match status" value="2"/>
</dbReference>
<feature type="binding site" evidence="10">
    <location>
        <position position="338"/>
    </location>
    <ligand>
        <name>FAD</name>
        <dbReference type="ChEBI" id="CHEBI:57692"/>
    </ligand>
</feature>
<dbReference type="InterPro" id="IPR017938">
    <property type="entry name" value="Riboflavin_synthase-like_b-brl"/>
</dbReference>
<dbReference type="RefSeq" id="XP_018987028.1">
    <property type="nucleotide sequence ID" value="XM_019131625.1"/>
</dbReference>
<comment type="subcellular location">
    <subcellularLocation>
        <location evidence="10">Cytoplasm</location>
    </subcellularLocation>
    <subcellularLocation>
        <location evidence="10">Mitochondrion</location>
    </subcellularLocation>
    <text evidence="10">Relocalizes to mitochondria after H(2)O(2) exposure.</text>
</comment>
<dbReference type="PRINTS" id="PR00371">
    <property type="entry name" value="FPNCR"/>
</dbReference>
<feature type="binding site" evidence="10">
    <location>
        <position position="578"/>
    </location>
    <ligand>
        <name>FAD</name>
        <dbReference type="ChEBI" id="CHEBI:57692"/>
    </ligand>
</feature>
<evidence type="ECO:0000259" key="11">
    <source>
        <dbReference type="PROSITE" id="PS50902"/>
    </source>
</evidence>
<accession>A0A1E3QVL5</accession>
<evidence type="ECO:0000256" key="4">
    <source>
        <dbReference type="ARBA" id="ARBA00022630"/>
    </source>
</evidence>
<keyword evidence="3 10" id="KW-0963">Cytoplasm</keyword>
<dbReference type="GO" id="GO:0160246">
    <property type="term" value="F:NADPH-iron-sulfur [2Fe-2S] protein oxidoreductase activity"/>
    <property type="evidence" value="ECO:0007669"/>
    <property type="project" value="EnsemblFungi"/>
</dbReference>
<dbReference type="Pfam" id="PF00258">
    <property type="entry name" value="Flavodoxin_1"/>
    <property type="match status" value="1"/>
</dbReference>
<comment type="caution">
    <text evidence="10">Lacks conserved residue(s) required for the propagation of feature annotation.</text>
</comment>
<dbReference type="InterPro" id="IPR001433">
    <property type="entry name" value="OxRdtase_FAD/NAD-bd"/>
</dbReference>
<dbReference type="GO" id="GO:0005739">
    <property type="term" value="C:mitochondrion"/>
    <property type="evidence" value="ECO:0007669"/>
    <property type="project" value="UniProtKB-SubCell"/>
</dbReference>
<dbReference type="GO" id="GO:0050661">
    <property type="term" value="F:NADP binding"/>
    <property type="evidence" value="ECO:0007669"/>
    <property type="project" value="UniProtKB-UniRule"/>
</dbReference>
<comment type="similarity">
    <text evidence="10">Belongs to the NADPH-dependent diflavin oxidoreductase NDOR1 family.</text>
</comment>
<dbReference type="PROSITE" id="PS51384">
    <property type="entry name" value="FAD_FR"/>
    <property type="match status" value="1"/>
</dbReference>
<protein>
    <recommendedName>
        <fullName evidence="10">NADPH-dependent diflavin oxidoreductase 1</fullName>
        <ecNumber evidence="10">1.18.1.-</ecNumber>
    </recommendedName>
    <alternativeName>
        <fullName evidence="10">NADPH-dependent FMN and FAD-containing oxidoreductase</fullName>
    </alternativeName>
</protein>
<dbReference type="GO" id="GO:0034599">
    <property type="term" value="P:cellular response to oxidative stress"/>
    <property type="evidence" value="ECO:0007669"/>
    <property type="project" value="EnsemblFungi"/>
</dbReference>
<dbReference type="InterPro" id="IPR017927">
    <property type="entry name" value="FAD-bd_FR_type"/>
</dbReference>
<evidence type="ECO:0000256" key="7">
    <source>
        <dbReference type="ARBA" id="ARBA00022857"/>
    </source>
</evidence>
<dbReference type="SUPFAM" id="SSF52218">
    <property type="entry name" value="Flavoproteins"/>
    <property type="match status" value="1"/>
</dbReference>
<feature type="domain" description="Flavodoxin-like" evidence="11">
    <location>
        <begin position="5"/>
        <end position="149"/>
    </location>
</feature>
<reference evidence="14" key="1">
    <citation type="submission" date="2016-05" db="EMBL/GenBank/DDBJ databases">
        <title>Comparative genomics of biotechnologically important yeasts.</title>
        <authorList>
            <consortium name="DOE Joint Genome Institute"/>
            <person name="Riley R."/>
            <person name="Haridas S."/>
            <person name="Wolfe K.H."/>
            <person name="Lopes M.R."/>
            <person name="Hittinger C.T."/>
            <person name="Goker M."/>
            <person name="Salamov A."/>
            <person name="Wisecaver J."/>
            <person name="Long T.M."/>
            <person name="Aerts A.L."/>
            <person name="Barry K."/>
            <person name="Choi C."/>
            <person name="Clum A."/>
            <person name="Coughlan A.Y."/>
            <person name="Deshpande S."/>
            <person name="Douglass A.P."/>
            <person name="Hanson S.J."/>
            <person name="Klenk H.-P."/>
            <person name="Labutti K."/>
            <person name="Lapidus A."/>
            <person name="Lindquist E."/>
            <person name="Lipzen A."/>
            <person name="Meier-Kolthoff J.P."/>
            <person name="Ohm R.A."/>
            <person name="Otillar R.P."/>
            <person name="Pangilinan J."/>
            <person name="Peng Y."/>
            <person name="Rokas A."/>
            <person name="Rosa C.A."/>
            <person name="Scheuner C."/>
            <person name="Sibirny A.A."/>
            <person name="Slot J.C."/>
            <person name="Stielow J.B."/>
            <person name="Sun H."/>
            <person name="Kurtzman C.P."/>
            <person name="Blackwell M."/>
            <person name="Grigoriev I.V."/>
            <person name="Jeffries T.W."/>
        </authorList>
    </citation>
    <scope>NUCLEOTIDE SEQUENCE [LARGE SCALE GENOMIC DNA]</scope>
    <source>
        <strain evidence="14">NRRL Y-12698</strain>
    </source>
</reference>
<dbReference type="GeneID" id="30149478"/>
<dbReference type="PANTHER" id="PTHR19384:SF10">
    <property type="entry name" value="NADPH-DEPENDENT DIFLAVIN OXIDOREDUCTASE 1"/>
    <property type="match status" value="1"/>
</dbReference>
<dbReference type="PROSITE" id="PS50902">
    <property type="entry name" value="FLAVODOXIN_LIKE"/>
    <property type="match status" value="1"/>
</dbReference>
<organism evidence="13 14">
    <name type="scientific">Babjeviella inositovora NRRL Y-12698</name>
    <dbReference type="NCBI Taxonomy" id="984486"/>
    <lineage>
        <taxon>Eukaryota</taxon>
        <taxon>Fungi</taxon>
        <taxon>Dikarya</taxon>
        <taxon>Ascomycota</taxon>
        <taxon>Saccharomycotina</taxon>
        <taxon>Pichiomycetes</taxon>
        <taxon>Serinales incertae sedis</taxon>
        <taxon>Babjeviella</taxon>
    </lineage>
</organism>
<comment type="catalytic activity">
    <reaction evidence="9">
        <text>2 oxidized [2Fe-2S]-[protein] + NADPH = 2 reduced [2Fe-2S]-[protein] + NADP(+) + H(+)</text>
        <dbReference type="Rhea" id="RHEA:67716"/>
        <dbReference type="Rhea" id="RHEA-COMP:17327"/>
        <dbReference type="Rhea" id="RHEA-COMP:17328"/>
        <dbReference type="ChEBI" id="CHEBI:15378"/>
        <dbReference type="ChEBI" id="CHEBI:33737"/>
        <dbReference type="ChEBI" id="CHEBI:33738"/>
        <dbReference type="ChEBI" id="CHEBI:57783"/>
        <dbReference type="ChEBI" id="CHEBI:58349"/>
    </reaction>
    <physiologicalReaction direction="left-to-right" evidence="9">
        <dbReference type="Rhea" id="RHEA:67717"/>
    </physiologicalReaction>
</comment>
<dbReference type="GO" id="GO:0010181">
    <property type="term" value="F:FMN binding"/>
    <property type="evidence" value="ECO:0007669"/>
    <property type="project" value="UniProtKB-UniRule"/>
</dbReference>
<evidence type="ECO:0000313" key="13">
    <source>
        <dbReference type="EMBL" id="ODQ81700.1"/>
    </source>
</evidence>
<comment type="similarity">
    <text evidence="10">In the N-terminal section; belongs to the flavodoxin family.</text>
</comment>
<dbReference type="GO" id="GO:0045429">
    <property type="term" value="P:positive regulation of nitric oxide biosynthetic process"/>
    <property type="evidence" value="ECO:0007669"/>
    <property type="project" value="EnsemblFungi"/>
</dbReference>
<evidence type="ECO:0000256" key="8">
    <source>
        <dbReference type="ARBA" id="ARBA00023002"/>
    </source>
</evidence>
<dbReference type="Gene3D" id="1.20.990.10">
    <property type="entry name" value="NADPH-cytochrome p450 Reductase, Chain A, domain 3"/>
    <property type="match status" value="1"/>
</dbReference>
<dbReference type="FunFam" id="1.20.990.10:FF:000008">
    <property type="entry name" value="NADPH-dependent diflavin oxidoreductase 1"/>
    <property type="match status" value="1"/>
</dbReference>
<comment type="cofactor">
    <cofactor evidence="1 10">
        <name>FMN</name>
        <dbReference type="ChEBI" id="CHEBI:58210"/>
    </cofactor>
</comment>
<keyword evidence="8 10" id="KW-0560">Oxidoreductase</keyword>
<feature type="binding site" evidence="10">
    <location>
        <begin position="58"/>
        <end position="61"/>
    </location>
    <ligand>
        <name>FMN</name>
        <dbReference type="ChEBI" id="CHEBI:58210"/>
    </ligand>
</feature>
<dbReference type="InterPro" id="IPR003097">
    <property type="entry name" value="CysJ-like_FAD-binding"/>
</dbReference>
<evidence type="ECO:0000256" key="10">
    <source>
        <dbReference type="HAMAP-Rule" id="MF_03178"/>
    </source>
</evidence>
<comment type="subunit">
    <text evidence="10">Interacts with DRE2; as part of the cytosolic iron-sulfur (Fe-S) protein assembly (CIA) machinery.</text>
</comment>
<gene>
    <name evidence="10" type="primary">TAH18</name>
    <name evidence="13" type="ORF">BABINDRAFT_33255</name>
</gene>
<comment type="similarity">
    <text evidence="10">In the C-terminal section; belongs to the flavoprotein pyridine nucleotide cytochrome reductase family.</text>
</comment>
<dbReference type="InterPro" id="IPR039261">
    <property type="entry name" value="FNR_nucleotide-bd"/>
</dbReference>
<dbReference type="OrthoDB" id="1856718at2759"/>
<evidence type="ECO:0000256" key="2">
    <source>
        <dbReference type="ARBA" id="ARBA00001974"/>
    </source>
</evidence>
<dbReference type="EC" id="1.18.1.-" evidence="10"/>
<dbReference type="GO" id="GO:0006809">
    <property type="term" value="P:nitric oxide biosynthetic process"/>
    <property type="evidence" value="ECO:0007669"/>
    <property type="project" value="EnsemblFungi"/>
</dbReference>
<keyword evidence="7 10" id="KW-0521">NADP</keyword>
<dbReference type="Pfam" id="PF00175">
    <property type="entry name" value="NAD_binding_1"/>
    <property type="match status" value="1"/>
</dbReference>
<evidence type="ECO:0000256" key="5">
    <source>
        <dbReference type="ARBA" id="ARBA00022643"/>
    </source>
</evidence>
<dbReference type="GO" id="GO:0050660">
    <property type="term" value="F:flavin adenine dinucleotide binding"/>
    <property type="evidence" value="ECO:0007669"/>
    <property type="project" value="UniProtKB-UniRule"/>
</dbReference>
<dbReference type="SUPFAM" id="SSF52343">
    <property type="entry name" value="Ferredoxin reductase-like, C-terminal NADP-linked domain"/>
    <property type="match status" value="1"/>
</dbReference>
<dbReference type="PRINTS" id="PR00369">
    <property type="entry name" value="FLAVODOXIN"/>
</dbReference>
<evidence type="ECO:0000256" key="3">
    <source>
        <dbReference type="ARBA" id="ARBA00022490"/>
    </source>
</evidence>
<name>A0A1E3QVL5_9ASCO</name>
<keyword evidence="6 10" id="KW-0274">FAD</keyword>
<evidence type="ECO:0000259" key="12">
    <source>
        <dbReference type="PROSITE" id="PS51384"/>
    </source>
</evidence>
<proteinExistence type="inferred from homology"/>
<dbReference type="Pfam" id="PF00667">
    <property type="entry name" value="FAD_binding_1"/>
    <property type="match status" value="1"/>
</dbReference>
<sequence>MSRAITILYGSETGNAQDYAQILSKRLRFLRFATTVSTLGDYDVRKLLSTGLLVVICSTTGQGELPRNSKAFLRFLLKKKLPADLLSHLSFTSFGLGDSSYVKFNYAAKKLHNRLLQLGATECSPRAESDEQSPEGTDGYYSEWEAILLANLNEQYPLPPGIEPIPEIEILPPTNPVEICETDNFNELLSEKSHSLILGEIVRNDRITASNHFQDVRHLVIHDTSGSLDFQPGDTVGLYPTNDPVDVFKLIENQGWEAIADRPLRIQHEVAHIEGGLINNLTLRTLLTHHLDIMSVPRRSFFWLAWHFSDDEREKEKLHEFSDIKEAEELFDYANRPRRSILETILEFSSLRIPVEYLFDLIPTIKLRQFSIASQPDPNRVELAIALVEYKTILRRARKGVCSSWVKTLNVGDRIVFSVHRSQLKFGDTQPLVMVAPGTGVAPMKSLIEYKVGLSLAEVVPQKLTLFYGCRFHDKDFLFGTYWKRLAEEQKLELSTSFSREKGGYVQHALYKQRKAVCEQILAQKGIIFICGSNGSMPREVRITFEAILEEEGKMSKEEARKYILQMENEGRYIQETW</sequence>
<dbReference type="GO" id="GO:0016651">
    <property type="term" value="F:oxidoreductase activity, acting on NAD(P)H"/>
    <property type="evidence" value="ECO:0007669"/>
    <property type="project" value="UniProtKB-UniRule"/>
</dbReference>
<dbReference type="PANTHER" id="PTHR19384">
    <property type="entry name" value="NITRIC OXIDE SYNTHASE-RELATED"/>
    <property type="match status" value="1"/>
</dbReference>
<evidence type="ECO:0000256" key="1">
    <source>
        <dbReference type="ARBA" id="ARBA00001917"/>
    </source>
</evidence>
<dbReference type="InterPro" id="IPR008254">
    <property type="entry name" value="Flavodoxin/NO_synth"/>
</dbReference>
<evidence type="ECO:0000256" key="6">
    <source>
        <dbReference type="ARBA" id="ARBA00022827"/>
    </source>
</evidence>